<dbReference type="InterPro" id="IPR050414">
    <property type="entry name" value="Fungal_M35_metalloproteases"/>
</dbReference>
<comment type="similarity">
    <text evidence="2 13">Belongs to the peptidase M35 family.</text>
</comment>
<feature type="chain" id="PRO_5040545492" description="Neutral protease 2" evidence="13">
    <location>
        <begin position="18"/>
        <end position="359"/>
    </location>
</feature>
<dbReference type="GO" id="GO:0046872">
    <property type="term" value="F:metal ion binding"/>
    <property type="evidence" value="ECO:0007669"/>
    <property type="project" value="UniProtKB-KW"/>
</dbReference>
<dbReference type="Pfam" id="PF02102">
    <property type="entry name" value="Peptidase_M35"/>
    <property type="match status" value="1"/>
</dbReference>
<reference evidence="14" key="1">
    <citation type="submission" date="2020-11" db="EMBL/GenBank/DDBJ databases">
        <authorList>
            <consortium name="DOE Joint Genome Institute"/>
            <person name="Ahrendt S."/>
            <person name="Riley R."/>
            <person name="Andreopoulos W."/>
            <person name="Labutti K."/>
            <person name="Pangilinan J."/>
            <person name="Ruiz-Duenas F.J."/>
            <person name="Barrasa J.M."/>
            <person name="Sanchez-Garcia M."/>
            <person name="Camarero S."/>
            <person name="Miyauchi S."/>
            <person name="Serrano A."/>
            <person name="Linde D."/>
            <person name="Babiker R."/>
            <person name="Drula E."/>
            <person name="Ayuso-Fernandez I."/>
            <person name="Pacheco R."/>
            <person name="Padilla G."/>
            <person name="Ferreira P."/>
            <person name="Barriuso J."/>
            <person name="Kellner H."/>
            <person name="Castanera R."/>
            <person name="Alfaro M."/>
            <person name="Ramirez L."/>
            <person name="Pisabarro A.G."/>
            <person name="Kuo A."/>
            <person name="Tritt A."/>
            <person name="Lipzen A."/>
            <person name="He G."/>
            <person name="Yan M."/>
            <person name="Ng V."/>
            <person name="Cullen D."/>
            <person name="Martin F."/>
            <person name="Rosso M.-N."/>
            <person name="Henrissat B."/>
            <person name="Hibbett D."/>
            <person name="Martinez A.T."/>
            <person name="Grigoriev I.V."/>
        </authorList>
    </citation>
    <scope>NUCLEOTIDE SEQUENCE</scope>
    <source>
        <strain evidence="14">CBS 506.95</strain>
    </source>
</reference>
<dbReference type="GO" id="GO:0004222">
    <property type="term" value="F:metalloendopeptidase activity"/>
    <property type="evidence" value="ECO:0007669"/>
    <property type="project" value="InterPro"/>
</dbReference>
<evidence type="ECO:0000256" key="7">
    <source>
        <dbReference type="ARBA" id="ARBA00022801"/>
    </source>
</evidence>
<dbReference type="Gene3D" id="3.40.390.10">
    <property type="entry name" value="Collagenase (Catalytic Domain)"/>
    <property type="match status" value="1"/>
</dbReference>
<keyword evidence="13" id="KW-0964">Secreted</keyword>
<evidence type="ECO:0000256" key="11">
    <source>
        <dbReference type="PIRSR" id="PIRSR601384-1"/>
    </source>
</evidence>
<comment type="cofactor">
    <cofactor evidence="12 13">
        <name>Zn(2+)</name>
        <dbReference type="ChEBI" id="CHEBI:29105"/>
    </cofactor>
    <text evidence="12 13">Binds 1 zinc ion per subunit.</text>
</comment>
<keyword evidence="6 13" id="KW-0732">Signal</keyword>
<feature type="binding site" evidence="12">
    <location>
        <position position="316"/>
    </location>
    <ligand>
        <name>Zn(2+)</name>
        <dbReference type="ChEBI" id="CHEBI:29105"/>
        <note>catalytic</note>
    </ligand>
</feature>
<dbReference type="InterPro" id="IPR001384">
    <property type="entry name" value="Peptidase_M35"/>
</dbReference>
<dbReference type="EC" id="3.4.24.39" evidence="13"/>
<evidence type="ECO:0000256" key="6">
    <source>
        <dbReference type="ARBA" id="ARBA00022729"/>
    </source>
</evidence>
<dbReference type="AlphaFoldDB" id="A0A9P6JV87"/>
<name>A0A9P6JV87_9AGAR</name>
<comment type="function">
    <text evidence="13">Secreted metalloproteinase that allows assimilation of proteinaceous substrates. Shows high activities on basic nuclear substrates such as histone and protamine.</text>
</comment>
<dbReference type="SUPFAM" id="SSF55486">
    <property type="entry name" value="Metalloproteases ('zincins'), catalytic domain"/>
    <property type="match status" value="1"/>
</dbReference>
<evidence type="ECO:0000256" key="13">
    <source>
        <dbReference type="RuleBase" id="RU361126"/>
    </source>
</evidence>
<feature type="active site" evidence="11">
    <location>
        <position position="313"/>
    </location>
</feature>
<comment type="catalytic activity">
    <reaction evidence="1 13">
        <text>Preferential cleavage of bonds with hydrophobic residues in P1'. Also 3-Asn-|-Gln-4 and 8-Gly-|-Ser-9 bonds in insulin B chain.</text>
        <dbReference type="EC" id="3.4.24.39"/>
    </reaction>
</comment>
<dbReference type="Proteomes" id="UP000807306">
    <property type="component" value="Unassembled WGS sequence"/>
</dbReference>
<organism evidence="14 15">
    <name type="scientific">Crepidotus variabilis</name>
    <dbReference type="NCBI Taxonomy" id="179855"/>
    <lineage>
        <taxon>Eukaryota</taxon>
        <taxon>Fungi</taxon>
        <taxon>Dikarya</taxon>
        <taxon>Basidiomycota</taxon>
        <taxon>Agaricomycotina</taxon>
        <taxon>Agaricomycetes</taxon>
        <taxon>Agaricomycetidae</taxon>
        <taxon>Agaricales</taxon>
        <taxon>Agaricineae</taxon>
        <taxon>Crepidotaceae</taxon>
        <taxon>Crepidotus</taxon>
    </lineage>
</organism>
<evidence type="ECO:0000256" key="1">
    <source>
        <dbReference type="ARBA" id="ARBA00001187"/>
    </source>
</evidence>
<keyword evidence="7 13" id="KW-0378">Hydrolase</keyword>
<comment type="subcellular location">
    <subcellularLocation>
        <location evidence="13">Secreted</location>
    </subcellularLocation>
</comment>
<keyword evidence="15" id="KW-1185">Reference proteome</keyword>
<dbReference type="GO" id="GO:0006508">
    <property type="term" value="P:proteolysis"/>
    <property type="evidence" value="ECO:0007669"/>
    <property type="project" value="UniProtKB-KW"/>
</dbReference>
<protein>
    <recommendedName>
        <fullName evidence="13">Neutral protease 2</fullName>
        <ecNumber evidence="13">3.4.24.39</ecNumber>
    </recommendedName>
    <alternativeName>
        <fullName evidence="13">Deuterolysin</fullName>
    </alternativeName>
</protein>
<evidence type="ECO:0000256" key="5">
    <source>
        <dbReference type="ARBA" id="ARBA00022723"/>
    </source>
</evidence>
<comment type="caution">
    <text evidence="14">The sequence shown here is derived from an EMBL/GenBank/DDBJ whole genome shotgun (WGS) entry which is preliminary data.</text>
</comment>
<evidence type="ECO:0000256" key="2">
    <source>
        <dbReference type="ARBA" id="ARBA00010279"/>
    </source>
</evidence>
<evidence type="ECO:0000256" key="10">
    <source>
        <dbReference type="ARBA" id="ARBA00023145"/>
    </source>
</evidence>
<evidence type="ECO:0000256" key="9">
    <source>
        <dbReference type="ARBA" id="ARBA00023049"/>
    </source>
</evidence>
<evidence type="ECO:0000256" key="4">
    <source>
        <dbReference type="ARBA" id="ARBA00022685"/>
    </source>
</evidence>
<evidence type="ECO:0000313" key="14">
    <source>
        <dbReference type="EMBL" id="KAF9535157.1"/>
    </source>
</evidence>
<keyword evidence="5 12" id="KW-0479">Metal-binding</keyword>
<dbReference type="PANTHER" id="PTHR37016:SF3">
    <property type="entry name" value="NEUTRAL PROTEASE 2-RELATED"/>
    <property type="match status" value="1"/>
</dbReference>
<feature type="binding site" evidence="12">
    <location>
        <position position="312"/>
    </location>
    <ligand>
        <name>Zn(2+)</name>
        <dbReference type="ChEBI" id="CHEBI:29105"/>
        <note>catalytic</note>
    </ligand>
</feature>
<dbReference type="PANTHER" id="PTHR37016">
    <property type="match status" value="1"/>
</dbReference>
<keyword evidence="3 13" id="KW-0645">Protease</keyword>
<evidence type="ECO:0000256" key="3">
    <source>
        <dbReference type="ARBA" id="ARBA00022670"/>
    </source>
</evidence>
<gene>
    <name evidence="14" type="ORF">CPB83DRAFT_233812</name>
</gene>
<accession>A0A9P6JV87</accession>
<feature type="signal peptide" evidence="13">
    <location>
        <begin position="1"/>
        <end position="17"/>
    </location>
</feature>
<dbReference type="OrthoDB" id="412874at2759"/>
<evidence type="ECO:0000256" key="8">
    <source>
        <dbReference type="ARBA" id="ARBA00022833"/>
    </source>
</evidence>
<feature type="binding site" evidence="12">
    <location>
        <position position="323"/>
    </location>
    <ligand>
        <name>Zn(2+)</name>
        <dbReference type="ChEBI" id="CHEBI:29105"/>
        <note>catalytic</note>
    </ligand>
</feature>
<sequence length="359" mass="37771">MFWSTLSCLALASSALATPFKRAESLSVEVTPAAASVDTVDNLKFTASVKNNGAEAVKVLTYGTILDNKLPTKSFVVSKDGRAVPFTGIKLSVSLEQTDDSAFTTINPGQTVTVAHEVAALYDFSSSGVGKYTFAPNTNFVFVDDNTKEKSIDNLVKAEVTSAAVEVEVTGGTHKRELKALEGRATVSCSNASQKSFITSSYSEAKSLASTAASYINSRGASDSLFKAYYGTNSVSSVVSKFNAVANENSSSRTLNCSDPYGACSNGVIAYTLISSTNIYFCSPFYSEVTTSGLCSGTSVASRNIRGGTTLHELTHAVAGTDDVTYGCSADQALSNSNKLINADNYNCFSTQVYASTKC</sequence>
<keyword evidence="9 13" id="KW-0482">Metalloprotease</keyword>
<evidence type="ECO:0000256" key="12">
    <source>
        <dbReference type="PIRSR" id="PIRSR601384-2"/>
    </source>
</evidence>
<proteinExistence type="inferred from homology"/>
<dbReference type="Gene3D" id="2.60.40.2970">
    <property type="match status" value="1"/>
</dbReference>
<dbReference type="CDD" id="cd11008">
    <property type="entry name" value="M35_deuterolysin_like"/>
    <property type="match status" value="1"/>
</dbReference>
<evidence type="ECO:0000313" key="15">
    <source>
        <dbReference type="Proteomes" id="UP000807306"/>
    </source>
</evidence>
<keyword evidence="4 13" id="KW-0165">Cleavage on pair of basic residues</keyword>
<dbReference type="PRINTS" id="PR00768">
    <property type="entry name" value="DEUTEROLYSIN"/>
</dbReference>
<dbReference type="GO" id="GO:0005576">
    <property type="term" value="C:extracellular region"/>
    <property type="evidence" value="ECO:0007669"/>
    <property type="project" value="UniProtKB-SubCell"/>
</dbReference>
<keyword evidence="10" id="KW-0865">Zymogen</keyword>
<dbReference type="EMBL" id="MU157825">
    <property type="protein sequence ID" value="KAF9535157.1"/>
    <property type="molecule type" value="Genomic_DNA"/>
</dbReference>
<dbReference type="InterPro" id="IPR024079">
    <property type="entry name" value="MetalloPept_cat_dom_sf"/>
</dbReference>
<keyword evidence="8 12" id="KW-0862">Zinc</keyword>